<evidence type="ECO:0000256" key="1">
    <source>
        <dbReference type="SAM" id="MobiDB-lite"/>
    </source>
</evidence>
<accession>A0A1H1VDF4</accession>
<dbReference type="PANTHER" id="PTHR42834:SF1">
    <property type="entry name" value="ENDONUCLEASE_EXONUCLEASE_PHOSPHATASE FAMILY PROTEIN (AFU_ORTHOLOGUE AFUA_3G09210)"/>
    <property type="match status" value="1"/>
</dbReference>
<feature type="compositionally biased region" description="Low complexity" evidence="1">
    <location>
        <begin position="191"/>
        <end position="203"/>
    </location>
</feature>
<dbReference type="PANTHER" id="PTHR42834">
    <property type="entry name" value="ENDONUCLEASE/EXONUCLEASE/PHOSPHATASE FAMILY PROTEIN (AFU_ORTHOLOGUE AFUA_3G09210)"/>
    <property type="match status" value="1"/>
</dbReference>
<dbReference type="OrthoDB" id="1016457at2"/>
<proteinExistence type="predicted"/>
<dbReference type="RefSeq" id="WP_092655140.1">
    <property type="nucleotide sequence ID" value="NZ_LT629732.1"/>
</dbReference>
<sequence length="368" mass="36598">MTRRRIRVPSPHRTRTALAAGSTLALALAGLAATTTSASAASTDLVLNEVYGGGGNAGAAYTNDFVELANHGSAPASLDGLSLQYGSASGNLGGGSAPGSGSLKVDLQGSVAPGHTFLVRLAPGSGTGQDLPRPDQSSTAINLSGTAGKVALVRGTTVLSCGAACATDPAVVDFLGYGGANDFEGHPAAATTNATSSARSGAADARDTDDNAADFTTGTPTPVNAAGETGGGTGPGPEPEQASIPAVQGPGHRSPFDGKRVVTTGVVTAKKFDGYWLQDATGDGDDTTSDGVYVYAGASGAKPEVGTTVTVTATVSEFRPSSRTGPNLALTELTDATFTGAAQQEKMPAPVLIGPGGRVERRQRRRLG</sequence>
<evidence type="ECO:0000313" key="4">
    <source>
        <dbReference type="EMBL" id="SDS82436.1"/>
    </source>
</evidence>
<keyword evidence="2" id="KW-0732">Signal</keyword>
<dbReference type="Proteomes" id="UP000198983">
    <property type="component" value="Chromosome I"/>
</dbReference>
<name>A0A1H1VDF4_9ACTN</name>
<feature type="region of interest" description="Disordered" evidence="1">
    <location>
        <begin position="347"/>
        <end position="368"/>
    </location>
</feature>
<reference evidence="4 5" key="1">
    <citation type="submission" date="2016-10" db="EMBL/GenBank/DDBJ databases">
        <authorList>
            <person name="de Groot N.N."/>
        </authorList>
    </citation>
    <scope>NUCLEOTIDE SEQUENCE [LARGE SCALE GENOMIC DNA]</scope>
    <source>
        <strain evidence="4 5">DSM 22024</strain>
    </source>
</reference>
<evidence type="ECO:0000313" key="5">
    <source>
        <dbReference type="Proteomes" id="UP000198983"/>
    </source>
</evidence>
<keyword evidence="5" id="KW-1185">Reference proteome</keyword>
<feature type="domain" description="LTD" evidence="3">
    <location>
        <begin position="33"/>
        <end position="179"/>
    </location>
</feature>
<dbReference type="PROSITE" id="PS51841">
    <property type="entry name" value="LTD"/>
    <property type="match status" value="1"/>
</dbReference>
<evidence type="ECO:0000256" key="2">
    <source>
        <dbReference type="SAM" id="SignalP"/>
    </source>
</evidence>
<dbReference type="InterPro" id="IPR001322">
    <property type="entry name" value="Lamin_tail_dom"/>
</dbReference>
<dbReference type="EMBL" id="LT629732">
    <property type="protein sequence ID" value="SDS82436.1"/>
    <property type="molecule type" value="Genomic_DNA"/>
</dbReference>
<feature type="signal peptide" evidence="2">
    <location>
        <begin position="1"/>
        <end position="40"/>
    </location>
</feature>
<organism evidence="4 5">
    <name type="scientific">Actinopolymorpha singaporensis</name>
    <dbReference type="NCBI Taxonomy" id="117157"/>
    <lineage>
        <taxon>Bacteria</taxon>
        <taxon>Bacillati</taxon>
        <taxon>Actinomycetota</taxon>
        <taxon>Actinomycetes</taxon>
        <taxon>Propionibacteriales</taxon>
        <taxon>Actinopolymorphaceae</taxon>
        <taxon>Actinopolymorpha</taxon>
    </lineage>
</organism>
<dbReference type="STRING" id="117157.SAMN04489717_4004"/>
<evidence type="ECO:0000259" key="3">
    <source>
        <dbReference type="PROSITE" id="PS51841"/>
    </source>
</evidence>
<dbReference type="AlphaFoldDB" id="A0A1H1VDF4"/>
<feature type="region of interest" description="Disordered" evidence="1">
    <location>
        <begin position="191"/>
        <end position="258"/>
    </location>
</feature>
<feature type="chain" id="PRO_5009263122" evidence="2">
    <location>
        <begin position="41"/>
        <end position="368"/>
    </location>
</feature>
<gene>
    <name evidence="4" type="ORF">SAMN04489717_4004</name>
</gene>
<protein>
    <submittedName>
        <fullName evidence="4">Lamin Tail Domain</fullName>
    </submittedName>
</protein>